<evidence type="ECO:0000313" key="2">
    <source>
        <dbReference type="EMBL" id="NYD53899.1"/>
    </source>
</evidence>
<dbReference type="RefSeq" id="WP_179431795.1">
    <property type="nucleotide sequence ID" value="NZ_BAABLC010000001.1"/>
</dbReference>
<proteinExistence type="predicted"/>
<comment type="caution">
    <text evidence="2">The sequence shown here is derived from an EMBL/GenBank/DDBJ whole genome shotgun (WGS) entry which is preliminary data.</text>
</comment>
<dbReference type="EMBL" id="JACCBH010000001">
    <property type="protein sequence ID" value="NYD53899.1"/>
    <property type="molecule type" value="Genomic_DNA"/>
</dbReference>
<reference evidence="2 3" key="1">
    <citation type="submission" date="2020-07" db="EMBL/GenBank/DDBJ databases">
        <title>Sequencing the genomes of 1000 actinobacteria strains.</title>
        <authorList>
            <person name="Klenk H.-P."/>
        </authorList>
    </citation>
    <scope>NUCLEOTIDE SEQUENCE [LARGE SCALE GENOMIC DNA]</scope>
    <source>
        <strain evidence="2 3">DSM 22185</strain>
    </source>
</reference>
<dbReference type="InterPro" id="IPR043714">
    <property type="entry name" value="DUF5655"/>
</dbReference>
<keyword evidence="3" id="KW-1185">Reference proteome</keyword>
<feature type="domain" description="DUF5655" evidence="1">
    <location>
        <begin position="11"/>
        <end position="117"/>
    </location>
</feature>
<evidence type="ECO:0000313" key="3">
    <source>
        <dbReference type="Proteomes" id="UP000552045"/>
    </source>
</evidence>
<gene>
    <name evidence="2" type="ORF">BKA02_000954</name>
</gene>
<dbReference type="Proteomes" id="UP000552045">
    <property type="component" value="Unassembled WGS sequence"/>
</dbReference>
<sequence>MPGSNRMTCDFTGKPRTQTYADALVEFTEGLGPVTTERKSQLSFGIKRKFLWLWTYEKTADGILDLSVTLDREIDDEHFRSVTQVAKNRWNHHVVVHSRAEATSGWLHDLIRNGYEFGQG</sequence>
<name>A0A7Y9EU78_9MICO</name>
<organism evidence="2 3">
    <name type="scientific">Microbacterium pseudoresistens</name>
    <dbReference type="NCBI Taxonomy" id="640634"/>
    <lineage>
        <taxon>Bacteria</taxon>
        <taxon>Bacillati</taxon>
        <taxon>Actinomycetota</taxon>
        <taxon>Actinomycetes</taxon>
        <taxon>Micrococcales</taxon>
        <taxon>Microbacteriaceae</taxon>
        <taxon>Microbacterium</taxon>
    </lineage>
</organism>
<dbReference type="Pfam" id="PF18899">
    <property type="entry name" value="DUF5655"/>
    <property type="match status" value="1"/>
</dbReference>
<accession>A0A7Y9EU78</accession>
<dbReference type="AlphaFoldDB" id="A0A7Y9EU78"/>
<protein>
    <recommendedName>
        <fullName evidence="1">DUF5655 domain-containing protein</fullName>
    </recommendedName>
</protein>
<evidence type="ECO:0000259" key="1">
    <source>
        <dbReference type="Pfam" id="PF18899"/>
    </source>
</evidence>